<dbReference type="KEGG" id="aar:Acear_2190"/>
<evidence type="ECO:0000259" key="1">
    <source>
        <dbReference type="Pfam" id="PF06230"/>
    </source>
</evidence>
<feature type="domain" description="LpxI C-terminal" evidence="1">
    <location>
        <begin position="137"/>
        <end position="263"/>
    </location>
</feature>
<name>D9QTV5_ACEAZ</name>
<dbReference type="AlphaFoldDB" id="D9QTV5"/>
<evidence type="ECO:0000259" key="2">
    <source>
        <dbReference type="Pfam" id="PF17930"/>
    </source>
</evidence>
<dbReference type="EMBL" id="CP002105">
    <property type="protein sequence ID" value="ADL13676.1"/>
    <property type="molecule type" value="Genomic_DNA"/>
</dbReference>
<gene>
    <name evidence="3" type="ordered locus">Acear_2190</name>
</gene>
<reference evidence="3 4" key="1">
    <citation type="journal article" date="2010" name="Stand. Genomic Sci.">
        <title>Complete genome sequence of Acetohalobium arabaticum type strain (Z-7288).</title>
        <authorList>
            <person name="Sikorski J."/>
            <person name="Lapidus A."/>
            <person name="Chertkov O."/>
            <person name="Lucas S."/>
            <person name="Copeland A."/>
            <person name="Glavina Del Rio T."/>
            <person name="Nolan M."/>
            <person name="Tice H."/>
            <person name="Cheng J.F."/>
            <person name="Han C."/>
            <person name="Brambilla E."/>
            <person name="Pitluck S."/>
            <person name="Liolios K."/>
            <person name="Ivanova N."/>
            <person name="Mavromatis K."/>
            <person name="Mikhailova N."/>
            <person name="Pati A."/>
            <person name="Bruce D."/>
            <person name="Detter C."/>
            <person name="Tapia R."/>
            <person name="Goodwin L."/>
            <person name="Chen A."/>
            <person name="Palaniappan K."/>
            <person name="Land M."/>
            <person name="Hauser L."/>
            <person name="Chang Y.J."/>
            <person name="Jeffries C.D."/>
            <person name="Rohde M."/>
            <person name="Goker M."/>
            <person name="Spring S."/>
            <person name="Woyke T."/>
            <person name="Bristow J."/>
            <person name="Eisen J.A."/>
            <person name="Markowitz V."/>
            <person name="Hugenholtz P."/>
            <person name="Kyrpides N.C."/>
            <person name="Klenk H.P."/>
        </authorList>
    </citation>
    <scope>NUCLEOTIDE SEQUENCE [LARGE SCALE GENOMIC DNA]</scope>
    <source>
        <strain evidence="4">ATCC 49924 / DSM 5501 / Z-7288</strain>
    </source>
</reference>
<dbReference type="OrthoDB" id="9789836at2"/>
<dbReference type="InterPro" id="IPR043167">
    <property type="entry name" value="LpxI_C_sf"/>
</dbReference>
<accession>D9QTV5</accession>
<sequence length="266" mass="28937">MNRVGLIAGNGRLPLYFAQAAKDKAREVVAVSVTEQALVNKLDSIVDESYELSVAKLDKLITKLQTAGIKEVVMVGKVNKDLMFNLDFDERMTKLLMNLEEKNDDAILLALVEELAAAGIKVKKQTTYLESLLPQLGTLTEIEPSPDIIKDMEFGFKMAKGIGDLDIGQTVVVKDRAVIAVEAIEGTDQAILRSGQLAEGVVAAKVSKPQQDFRFDIPTIGKDTIKNLIEIGAAGLVIEAAKTFILDRREVCQLADKAGLPIVAMR</sequence>
<dbReference type="InterPro" id="IPR041255">
    <property type="entry name" value="LpxI_N"/>
</dbReference>
<dbReference type="eggNOG" id="COG3494">
    <property type="taxonomic scope" value="Bacteria"/>
</dbReference>
<dbReference type="Pfam" id="PF17930">
    <property type="entry name" value="LpxI_N"/>
    <property type="match status" value="1"/>
</dbReference>
<dbReference type="InterPro" id="IPR053174">
    <property type="entry name" value="LpxI"/>
</dbReference>
<keyword evidence="4" id="KW-1185">Reference proteome</keyword>
<protein>
    <recommendedName>
        <fullName evidence="5">DUF1009 domain-containing protein</fullName>
    </recommendedName>
</protein>
<dbReference type="PANTHER" id="PTHR39962">
    <property type="entry name" value="BLL4848 PROTEIN"/>
    <property type="match status" value="1"/>
</dbReference>
<dbReference type="HOGENOM" id="CLU_085042_0_0_9"/>
<evidence type="ECO:0008006" key="5">
    <source>
        <dbReference type="Google" id="ProtNLM"/>
    </source>
</evidence>
<organism evidence="3 4">
    <name type="scientific">Acetohalobium arabaticum (strain ATCC 49924 / DSM 5501 / Z-7288)</name>
    <dbReference type="NCBI Taxonomy" id="574087"/>
    <lineage>
        <taxon>Bacteria</taxon>
        <taxon>Bacillati</taxon>
        <taxon>Bacillota</taxon>
        <taxon>Clostridia</taxon>
        <taxon>Halanaerobiales</taxon>
        <taxon>Halobacteroidaceae</taxon>
        <taxon>Acetohalobium</taxon>
    </lineage>
</organism>
<feature type="domain" description="LpxI N-terminal" evidence="2">
    <location>
        <begin position="3"/>
        <end position="132"/>
    </location>
</feature>
<dbReference type="STRING" id="574087.Acear_2190"/>
<proteinExistence type="predicted"/>
<evidence type="ECO:0000313" key="3">
    <source>
        <dbReference type="EMBL" id="ADL13676.1"/>
    </source>
</evidence>
<evidence type="ECO:0000313" key="4">
    <source>
        <dbReference type="Proteomes" id="UP000001661"/>
    </source>
</evidence>
<dbReference type="RefSeq" id="WP_013279117.1">
    <property type="nucleotide sequence ID" value="NC_014378.1"/>
</dbReference>
<dbReference type="PANTHER" id="PTHR39962:SF1">
    <property type="entry name" value="LPXI FAMILY PROTEIN"/>
    <property type="match status" value="1"/>
</dbReference>
<dbReference type="InterPro" id="IPR010415">
    <property type="entry name" value="LpxI_C"/>
</dbReference>
<dbReference type="Proteomes" id="UP000001661">
    <property type="component" value="Chromosome"/>
</dbReference>
<dbReference type="Gene3D" id="3.40.50.20">
    <property type="match status" value="1"/>
</dbReference>
<dbReference type="Gene3D" id="3.40.140.80">
    <property type="match status" value="1"/>
</dbReference>
<dbReference type="Pfam" id="PF06230">
    <property type="entry name" value="LpxI_C"/>
    <property type="match status" value="1"/>
</dbReference>